<reference evidence="1" key="1">
    <citation type="submission" date="2021-06" db="EMBL/GenBank/DDBJ databases">
        <authorList>
            <person name="Kallberg Y."/>
            <person name="Tangrot J."/>
            <person name="Rosling A."/>
        </authorList>
    </citation>
    <scope>NUCLEOTIDE SEQUENCE</scope>
    <source>
        <strain evidence="1">87-6 pot B 2015</strain>
    </source>
</reference>
<comment type="caution">
    <text evidence="1">The sequence shown here is derived from an EMBL/GenBank/DDBJ whole genome shotgun (WGS) entry which is preliminary data.</text>
</comment>
<protein>
    <submittedName>
        <fullName evidence="1">10286_t:CDS:1</fullName>
    </submittedName>
</protein>
<dbReference type="Proteomes" id="UP000789375">
    <property type="component" value="Unassembled WGS sequence"/>
</dbReference>
<proteinExistence type="predicted"/>
<accession>A0A9N9NFT9</accession>
<keyword evidence="2" id="KW-1185">Reference proteome</keyword>
<evidence type="ECO:0000313" key="2">
    <source>
        <dbReference type="Proteomes" id="UP000789375"/>
    </source>
</evidence>
<evidence type="ECO:0000313" key="1">
    <source>
        <dbReference type="EMBL" id="CAG8727684.1"/>
    </source>
</evidence>
<feature type="non-terminal residue" evidence="1">
    <location>
        <position position="1"/>
    </location>
</feature>
<sequence>MSIIFGEFSLLPIETPSITSPATAATTDLMLFSPTSTNINSSTAIIQPISSTTSNFNPLLRH</sequence>
<name>A0A9N9NFT9_FUNMO</name>
<dbReference type="AlphaFoldDB" id="A0A9N9NFT9"/>
<gene>
    <name evidence="1" type="ORF">FMOSSE_LOCUS15459</name>
</gene>
<dbReference type="EMBL" id="CAJVPP010015727">
    <property type="protein sequence ID" value="CAG8727684.1"/>
    <property type="molecule type" value="Genomic_DNA"/>
</dbReference>
<feature type="non-terminal residue" evidence="1">
    <location>
        <position position="62"/>
    </location>
</feature>
<organism evidence="1 2">
    <name type="scientific">Funneliformis mosseae</name>
    <name type="common">Endomycorrhizal fungus</name>
    <name type="synonym">Glomus mosseae</name>
    <dbReference type="NCBI Taxonomy" id="27381"/>
    <lineage>
        <taxon>Eukaryota</taxon>
        <taxon>Fungi</taxon>
        <taxon>Fungi incertae sedis</taxon>
        <taxon>Mucoromycota</taxon>
        <taxon>Glomeromycotina</taxon>
        <taxon>Glomeromycetes</taxon>
        <taxon>Glomerales</taxon>
        <taxon>Glomeraceae</taxon>
        <taxon>Funneliformis</taxon>
    </lineage>
</organism>